<keyword evidence="2" id="KW-1185">Reference proteome</keyword>
<sequence length="73" mass="7976">MGEQPGANDQLAYNPLHEALIVSYSCTNTSSRSAPRVPVSYVEPIYFRLSGRSHAVLIIVNKELTNTSNIANV</sequence>
<gene>
    <name evidence="1" type="ORF">GCM10007879_14610</name>
</gene>
<comment type="caution">
    <text evidence="1">The sequence shown here is derived from an EMBL/GenBank/DDBJ whole genome shotgun (WGS) entry which is preliminary data.</text>
</comment>
<dbReference type="Proteomes" id="UP001161405">
    <property type="component" value="Unassembled WGS sequence"/>
</dbReference>
<proteinExistence type="predicted"/>
<dbReference type="EMBL" id="BSNI01000002">
    <property type="protein sequence ID" value="GLQ17212.1"/>
    <property type="molecule type" value="Genomic_DNA"/>
</dbReference>
<name>A0ABQ5UTC0_9HYPH</name>
<organism evidence="1 2">
    <name type="scientific">Maritalea porphyrae</name>
    <dbReference type="NCBI Taxonomy" id="880732"/>
    <lineage>
        <taxon>Bacteria</taxon>
        <taxon>Pseudomonadati</taxon>
        <taxon>Pseudomonadota</taxon>
        <taxon>Alphaproteobacteria</taxon>
        <taxon>Hyphomicrobiales</taxon>
        <taxon>Devosiaceae</taxon>
        <taxon>Maritalea</taxon>
    </lineage>
</organism>
<reference evidence="1" key="2">
    <citation type="submission" date="2023-01" db="EMBL/GenBank/DDBJ databases">
        <title>Draft genome sequence of Maritalea porphyrae strain NBRC 107169.</title>
        <authorList>
            <person name="Sun Q."/>
            <person name="Mori K."/>
        </authorList>
    </citation>
    <scope>NUCLEOTIDE SEQUENCE</scope>
    <source>
        <strain evidence="1">NBRC 107169</strain>
    </source>
</reference>
<protein>
    <submittedName>
        <fullName evidence="1">Uncharacterized protein</fullName>
    </submittedName>
</protein>
<reference evidence="1" key="1">
    <citation type="journal article" date="2014" name="Int. J. Syst. Evol. Microbiol.">
        <title>Complete genome of a new Firmicutes species belonging to the dominant human colonic microbiota ('Ruminococcus bicirculans') reveals two chromosomes and a selective capacity to utilize plant glucans.</title>
        <authorList>
            <consortium name="NISC Comparative Sequencing Program"/>
            <person name="Wegmann U."/>
            <person name="Louis P."/>
            <person name="Goesmann A."/>
            <person name="Henrissat B."/>
            <person name="Duncan S.H."/>
            <person name="Flint H.J."/>
        </authorList>
    </citation>
    <scope>NUCLEOTIDE SEQUENCE</scope>
    <source>
        <strain evidence="1">NBRC 107169</strain>
    </source>
</reference>
<accession>A0ABQ5UTC0</accession>
<evidence type="ECO:0000313" key="2">
    <source>
        <dbReference type="Proteomes" id="UP001161405"/>
    </source>
</evidence>
<evidence type="ECO:0000313" key="1">
    <source>
        <dbReference type="EMBL" id="GLQ17212.1"/>
    </source>
</evidence>